<dbReference type="Gene3D" id="3.30.70.660">
    <property type="entry name" value="Pseudouridine synthase I, catalytic domain, C-terminal subdomain"/>
    <property type="match status" value="1"/>
</dbReference>
<feature type="region of interest" description="Disordered" evidence="5">
    <location>
        <begin position="337"/>
        <end position="432"/>
    </location>
</feature>
<dbReference type="GO" id="GO:0005737">
    <property type="term" value="C:cytoplasm"/>
    <property type="evidence" value="ECO:0007669"/>
    <property type="project" value="TreeGrafter"/>
</dbReference>
<evidence type="ECO:0000256" key="1">
    <source>
        <dbReference type="ARBA" id="ARBA00009375"/>
    </source>
</evidence>
<evidence type="ECO:0000256" key="3">
    <source>
        <dbReference type="ARBA" id="ARBA00023235"/>
    </source>
</evidence>
<dbReference type="InterPro" id="IPR020097">
    <property type="entry name" value="PsdUridine_synth_TruA_a/b_dom"/>
</dbReference>
<dbReference type="Pfam" id="PF01416">
    <property type="entry name" value="PseudoU_synth_1"/>
    <property type="match status" value="1"/>
</dbReference>
<feature type="compositionally biased region" description="Basic and acidic residues" evidence="5">
    <location>
        <begin position="388"/>
        <end position="432"/>
    </location>
</feature>
<comment type="similarity">
    <text evidence="1 4">Belongs to the tRNA pseudouridine synthase TruA family.</text>
</comment>
<dbReference type="PANTHER" id="PTHR11142">
    <property type="entry name" value="PSEUDOURIDYLATE SYNTHASE"/>
    <property type="match status" value="1"/>
</dbReference>
<dbReference type="GO" id="GO:0003723">
    <property type="term" value="F:RNA binding"/>
    <property type="evidence" value="ECO:0007669"/>
    <property type="project" value="InterPro"/>
</dbReference>
<dbReference type="AlphaFoldDB" id="A0A0G4G608"/>
<evidence type="ECO:0000313" key="8">
    <source>
        <dbReference type="Proteomes" id="UP000041254"/>
    </source>
</evidence>
<evidence type="ECO:0000313" key="7">
    <source>
        <dbReference type="EMBL" id="CEM23944.1"/>
    </source>
</evidence>
<feature type="domain" description="Pseudouridine synthase I TruA alpha/beta" evidence="6">
    <location>
        <begin position="170"/>
        <end position="275"/>
    </location>
</feature>
<dbReference type="FunCoup" id="A0A0G4G608">
    <property type="interactions" value="183"/>
</dbReference>
<dbReference type="InterPro" id="IPR020095">
    <property type="entry name" value="PsdUridine_synth_TruA_C"/>
</dbReference>
<name>A0A0G4G608_VITBC</name>
<dbReference type="GO" id="GO:0005634">
    <property type="term" value="C:nucleus"/>
    <property type="evidence" value="ECO:0007669"/>
    <property type="project" value="TreeGrafter"/>
</dbReference>
<comment type="catalytic activity">
    <reaction evidence="4">
        <text>uridine(38/39/40) in tRNA = pseudouridine(38/39/40) in tRNA</text>
        <dbReference type="Rhea" id="RHEA:22376"/>
        <dbReference type="Rhea" id="RHEA-COMP:10085"/>
        <dbReference type="Rhea" id="RHEA-COMP:10087"/>
        <dbReference type="ChEBI" id="CHEBI:65314"/>
        <dbReference type="ChEBI" id="CHEBI:65315"/>
        <dbReference type="EC" id="5.4.99.12"/>
    </reaction>
</comment>
<dbReference type="PhylomeDB" id="A0A0G4G608"/>
<proteinExistence type="inferred from homology"/>
<evidence type="ECO:0000259" key="6">
    <source>
        <dbReference type="Pfam" id="PF01416"/>
    </source>
</evidence>
<dbReference type="InterPro" id="IPR001406">
    <property type="entry name" value="PsdUridine_synth_TruA"/>
</dbReference>
<dbReference type="STRING" id="1169540.A0A0G4G608"/>
<dbReference type="OrthoDB" id="25767at2759"/>
<keyword evidence="3 4" id="KW-0413">Isomerase</keyword>
<dbReference type="GO" id="GO:0160147">
    <property type="term" value="F:tRNA pseudouridine(38-40) synthase activity"/>
    <property type="evidence" value="ECO:0007669"/>
    <property type="project" value="UniProtKB-EC"/>
</dbReference>
<dbReference type="InterPro" id="IPR020103">
    <property type="entry name" value="PsdUridine_synth_cat_dom_sf"/>
</dbReference>
<dbReference type="PANTHER" id="PTHR11142:SF5">
    <property type="entry name" value="TRNA PSEUDOURIDINE(38_39) SYNTHASE"/>
    <property type="match status" value="1"/>
</dbReference>
<evidence type="ECO:0000256" key="4">
    <source>
        <dbReference type="RuleBase" id="RU003792"/>
    </source>
</evidence>
<dbReference type="Gene3D" id="3.30.70.580">
    <property type="entry name" value="Pseudouridine synthase I, catalytic domain, N-terminal subdomain"/>
    <property type="match status" value="1"/>
</dbReference>
<accession>A0A0G4G608</accession>
<dbReference type="GO" id="GO:1990481">
    <property type="term" value="P:mRNA pseudouridine synthesis"/>
    <property type="evidence" value="ECO:0007669"/>
    <property type="project" value="TreeGrafter"/>
</dbReference>
<evidence type="ECO:0000256" key="5">
    <source>
        <dbReference type="SAM" id="MobiDB-lite"/>
    </source>
</evidence>
<dbReference type="SUPFAM" id="SSF55120">
    <property type="entry name" value="Pseudouridine synthase"/>
    <property type="match status" value="1"/>
</dbReference>
<dbReference type="VEuPathDB" id="CryptoDB:Vbra_21997"/>
<sequence length="432" mass="47851">MRKGKGEEKEFDWSTATFKKFLLKISYIGTNYAGLAHQLPSSSAPSSSEAVSAAENVPTVEGELMKAFLKTKLIKDVQSCGFSRCGRTDKGVHSSGNYVALFLRTKPKPAHPDDHYNYAQVINGVLPPDIRVLAFKPVPDDFDARFNCLRRVYKYFFVPFGMDLALMNQAAQHFVGEHDFRNFCKLDENVQHFTRRITSIVIEPCDANTAVATFTGTAFLWHQIRCMVSVLMLVGRGLEQPSVIADLLDVDKHPQKPQYELADPAGLVLFDCFFEGIHFDTSEHQQGPRRPADTFKDMYVNHVRNAAVCRCLAGVPSAPTGQPPQEASCAAFPGIQGMETASHRPPARYRPLMDRPTSTSYDERLAKLREKKRQTSQGKTADMPVDGGDERMEDGGGGKGTGKDEPVSDGDRDKDRGDVKRARTHEGSTGEG</sequence>
<keyword evidence="2 4" id="KW-0819">tRNA processing</keyword>
<dbReference type="EC" id="5.4.99.12" evidence="4"/>
<gene>
    <name evidence="7" type="ORF">Vbra_21997</name>
</gene>
<keyword evidence="8" id="KW-1185">Reference proteome</keyword>
<evidence type="ECO:0000256" key="2">
    <source>
        <dbReference type="ARBA" id="ARBA00022694"/>
    </source>
</evidence>
<dbReference type="NCBIfam" id="TIGR00071">
    <property type="entry name" value="hisT_truA"/>
    <property type="match status" value="1"/>
</dbReference>
<reference evidence="7 8" key="1">
    <citation type="submission" date="2014-11" db="EMBL/GenBank/DDBJ databases">
        <authorList>
            <person name="Zhu J."/>
            <person name="Qi W."/>
            <person name="Song R."/>
        </authorList>
    </citation>
    <scope>NUCLEOTIDE SEQUENCE [LARGE SCALE GENOMIC DNA]</scope>
</reference>
<dbReference type="GO" id="GO:0031119">
    <property type="term" value="P:tRNA pseudouridine synthesis"/>
    <property type="evidence" value="ECO:0007669"/>
    <property type="project" value="TreeGrafter"/>
</dbReference>
<dbReference type="HAMAP" id="MF_00171">
    <property type="entry name" value="TruA"/>
    <property type="match status" value="1"/>
</dbReference>
<dbReference type="InParanoid" id="A0A0G4G608"/>
<organism evidence="7 8">
    <name type="scientific">Vitrella brassicaformis (strain CCMP3155)</name>
    <dbReference type="NCBI Taxonomy" id="1169540"/>
    <lineage>
        <taxon>Eukaryota</taxon>
        <taxon>Sar</taxon>
        <taxon>Alveolata</taxon>
        <taxon>Colpodellida</taxon>
        <taxon>Vitrellaceae</taxon>
        <taxon>Vitrella</taxon>
    </lineage>
</organism>
<dbReference type="EMBL" id="CDMY01000573">
    <property type="protein sequence ID" value="CEM23944.1"/>
    <property type="molecule type" value="Genomic_DNA"/>
</dbReference>
<dbReference type="InterPro" id="IPR020094">
    <property type="entry name" value="TruA/RsuA/RluB/E/F_N"/>
</dbReference>
<protein>
    <recommendedName>
        <fullName evidence="4">tRNA pseudouridine synthase</fullName>
        <ecNumber evidence="4">5.4.99.12</ecNumber>
    </recommendedName>
</protein>
<dbReference type="Proteomes" id="UP000041254">
    <property type="component" value="Unassembled WGS sequence"/>
</dbReference>